<dbReference type="HOGENOM" id="CLU_185579_0_0_1"/>
<reference evidence="2" key="1">
    <citation type="submission" date="2015-04" db="UniProtKB">
        <authorList>
            <consortium name="EnsemblPlants"/>
        </authorList>
    </citation>
    <scope>IDENTIFICATION</scope>
    <source>
        <strain evidence="2">SL10</strain>
    </source>
</reference>
<sequence>MRLTILMRAKVNRANWALLIGPCPTVALAVGCLNHHRRRRRPPARYRGRRLAPPPPPPPCESFPSPPDEIWQDHIQASRIPPRNYSWEQILCQN</sequence>
<proteinExistence type="predicted"/>
<evidence type="ECO:0000256" key="1">
    <source>
        <dbReference type="SAM" id="MobiDB-lite"/>
    </source>
</evidence>
<protein>
    <submittedName>
        <fullName evidence="2">Uncharacterized protein</fullName>
    </submittedName>
</protein>
<feature type="compositionally biased region" description="Pro residues" evidence="1">
    <location>
        <begin position="52"/>
        <end position="67"/>
    </location>
</feature>
<dbReference type="AlphaFoldDB" id="A0A0E0G248"/>
<dbReference type="Gramene" id="ONIVA02G06020.4">
    <property type="protein sequence ID" value="ONIVA02G06020.4"/>
    <property type="gene ID" value="ONIVA02G06020"/>
</dbReference>
<feature type="compositionally biased region" description="Basic residues" evidence="1">
    <location>
        <begin position="37"/>
        <end position="50"/>
    </location>
</feature>
<dbReference type="PROSITE" id="PS51257">
    <property type="entry name" value="PROKAR_LIPOPROTEIN"/>
    <property type="match status" value="1"/>
</dbReference>
<dbReference type="Proteomes" id="UP000006591">
    <property type="component" value="Chromosome 2"/>
</dbReference>
<name>A0A0E0G248_ORYNI</name>
<evidence type="ECO:0000313" key="2">
    <source>
        <dbReference type="EnsemblPlants" id="ONIVA02G06020.4"/>
    </source>
</evidence>
<dbReference type="EnsemblPlants" id="ONIVA02G06020.4">
    <property type="protein sequence ID" value="ONIVA02G06020.4"/>
    <property type="gene ID" value="ONIVA02G06020"/>
</dbReference>
<keyword evidence="3" id="KW-1185">Reference proteome</keyword>
<evidence type="ECO:0000313" key="3">
    <source>
        <dbReference type="Proteomes" id="UP000006591"/>
    </source>
</evidence>
<reference evidence="2" key="2">
    <citation type="submission" date="2018-04" db="EMBL/GenBank/DDBJ databases">
        <title>OnivRS2 (Oryza nivara Reference Sequence Version 2).</title>
        <authorList>
            <person name="Zhang J."/>
            <person name="Kudrna D."/>
            <person name="Lee S."/>
            <person name="Talag J."/>
            <person name="Rajasekar S."/>
            <person name="Welchert J."/>
            <person name="Hsing Y.-I."/>
            <person name="Wing R.A."/>
        </authorList>
    </citation>
    <scope>NUCLEOTIDE SEQUENCE [LARGE SCALE GENOMIC DNA]</scope>
    <source>
        <strain evidence="2">SL10</strain>
    </source>
</reference>
<accession>A0A0E0G248</accession>
<feature type="region of interest" description="Disordered" evidence="1">
    <location>
        <begin position="37"/>
        <end position="67"/>
    </location>
</feature>
<organism evidence="2">
    <name type="scientific">Oryza nivara</name>
    <name type="common">Indian wild rice</name>
    <name type="synonym">Oryza sativa f. spontanea</name>
    <dbReference type="NCBI Taxonomy" id="4536"/>
    <lineage>
        <taxon>Eukaryota</taxon>
        <taxon>Viridiplantae</taxon>
        <taxon>Streptophyta</taxon>
        <taxon>Embryophyta</taxon>
        <taxon>Tracheophyta</taxon>
        <taxon>Spermatophyta</taxon>
        <taxon>Magnoliopsida</taxon>
        <taxon>Liliopsida</taxon>
        <taxon>Poales</taxon>
        <taxon>Poaceae</taxon>
        <taxon>BOP clade</taxon>
        <taxon>Oryzoideae</taxon>
        <taxon>Oryzeae</taxon>
        <taxon>Oryzinae</taxon>
        <taxon>Oryza</taxon>
    </lineage>
</organism>